<name>A0A9E7D1F3_9FLAO</name>
<dbReference type="Proteomes" id="UP000831290">
    <property type="component" value="Chromosome"/>
</dbReference>
<protein>
    <submittedName>
        <fullName evidence="3">SRPBCC domain-containing protein</fullName>
    </submittedName>
</protein>
<evidence type="ECO:0000256" key="1">
    <source>
        <dbReference type="ARBA" id="ARBA00006817"/>
    </source>
</evidence>
<evidence type="ECO:0000313" key="4">
    <source>
        <dbReference type="Proteomes" id="UP000831290"/>
    </source>
</evidence>
<feature type="domain" description="Activator of Hsp90 ATPase homologue 1/2-like C-terminal" evidence="2">
    <location>
        <begin position="16"/>
        <end position="145"/>
    </location>
</feature>
<dbReference type="Gene3D" id="3.30.530.20">
    <property type="match status" value="1"/>
</dbReference>
<accession>A0A9E7D1F3</accession>
<proteinExistence type="inferred from homology"/>
<dbReference type="RefSeq" id="WP_255842296.1">
    <property type="nucleotide sequence ID" value="NZ_CP094358.1"/>
</dbReference>
<evidence type="ECO:0000313" key="3">
    <source>
        <dbReference type="EMBL" id="UOB17033.1"/>
    </source>
</evidence>
<gene>
    <name evidence="3" type="ORF">MQE35_14995</name>
</gene>
<sequence>MKTLSFESFTKKIYLKAPLQKIYRCWATEQGITSWFLKKADYERNGQLINTEELIKEGDTYAWMWHNWDGEEKGEIIEANGKDKLTFSFAGDCKVTIQLKEVNEATHLTLTQYNIPTDEKSKLEIHYGCSNGWTFWLANLKAFLEHGILLNETEFDLRNEELSGFEYVNM</sequence>
<evidence type="ECO:0000259" key="2">
    <source>
        <dbReference type="Pfam" id="PF08327"/>
    </source>
</evidence>
<dbReference type="Pfam" id="PF08327">
    <property type="entry name" value="AHSA1"/>
    <property type="match status" value="1"/>
</dbReference>
<dbReference type="SUPFAM" id="SSF55961">
    <property type="entry name" value="Bet v1-like"/>
    <property type="match status" value="1"/>
</dbReference>
<keyword evidence="4" id="KW-1185">Reference proteome</keyword>
<reference evidence="3" key="1">
    <citation type="submission" date="2022-03" db="EMBL/GenBank/DDBJ databases">
        <title>Description of Abyssus ytuae gen. nov., sp. nov., a novel member of the family Flavobacteriaceae isolated from the sediment of Mariana Trench.</title>
        <authorList>
            <person name="Zhang J."/>
            <person name="Xu X."/>
        </authorList>
    </citation>
    <scope>NUCLEOTIDE SEQUENCE</scope>
    <source>
        <strain evidence="3">MT3330</strain>
    </source>
</reference>
<dbReference type="AlphaFoldDB" id="A0A9E7D1F3"/>
<dbReference type="CDD" id="cd07814">
    <property type="entry name" value="SRPBCC_CalC_Aha1-like"/>
    <property type="match status" value="1"/>
</dbReference>
<dbReference type="EMBL" id="CP094358">
    <property type="protein sequence ID" value="UOB17033.1"/>
    <property type="molecule type" value="Genomic_DNA"/>
</dbReference>
<comment type="similarity">
    <text evidence="1">Belongs to the AHA1 family.</text>
</comment>
<organism evidence="3 4">
    <name type="scientific">Abyssalbus ytuae</name>
    <dbReference type="NCBI Taxonomy" id="2926907"/>
    <lineage>
        <taxon>Bacteria</taxon>
        <taxon>Pseudomonadati</taxon>
        <taxon>Bacteroidota</taxon>
        <taxon>Flavobacteriia</taxon>
        <taxon>Flavobacteriales</taxon>
        <taxon>Flavobacteriaceae</taxon>
        <taxon>Abyssalbus</taxon>
    </lineage>
</organism>
<dbReference type="InterPro" id="IPR023393">
    <property type="entry name" value="START-like_dom_sf"/>
</dbReference>
<dbReference type="KEGG" id="fbm:MQE35_14995"/>
<dbReference type="InterPro" id="IPR013538">
    <property type="entry name" value="ASHA1/2-like_C"/>
</dbReference>